<organism evidence="1 2">
    <name type="scientific">Zarea fungicola</name>
    <dbReference type="NCBI Taxonomy" id="93591"/>
    <lineage>
        <taxon>Eukaryota</taxon>
        <taxon>Fungi</taxon>
        <taxon>Dikarya</taxon>
        <taxon>Ascomycota</taxon>
        <taxon>Pezizomycotina</taxon>
        <taxon>Sordariomycetes</taxon>
        <taxon>Hypocreomycetidae</taxon>
        <taxon>Hypocreales</taxon>
        <taxon>Cordycipitaceae</taxon>
        <taxon>Zarea</taxon>
    </lineage>
</organism>
<dbReference type="EMBL" id="JANJQO010000029">
    <property type="protein sequence ID" value="KAJ2983439.1"/>
    <property type="molecule type" value="Genomic_DNA"/>
</dbReference>
<sequence>MSLRRASTSTTTSSAKEESASPSLAVSLSTSVPVQPTSVQISRIHHPDEALHTIPPRMVLFPELNQLEMHFLDTMLHKGIKVDKYLIGPTFREGHLQSFVDHLNAEMPHVKDAFIACASHLTDDESLKQVALGQSIGYKRAAAAIASLRISNIYSDNDLSMMLILGVAIMTFTLHHSSGLPICKYILGLVNTMYEKDPLLLQRLNGDGTAFLLCLLGTEIEECAISCQLPTIKIRPGTFDHLIDRFTGISAPIFTKFYEVCQLSEEFKQLRRSPHPFPEDTLEERRDRLYKALEEWRPAVPALHLAQAFTPHETMTMISQAKCLRLAALIILYRLRHAYGTDDNIPLTMANGILGELDMIMELTRRAVPFADLPHLVACFELKDSIARRDALEKTKDLINFSQYCRTEQLASLVAFWRARDGEQRQNIYWTDVASCIT</sequence>
<gene>
    <name evidence="1" type="ORF">NQ176_g683</name>
</gene>
<evidence type="ECO:0000313" key="1">
    <source>
        <dbReference type="EMBL" id="KAJ2983439.1"/>
    </source>
</evidence>
<protein>
    <submittedName>
        <fullName evidence="1">Uncharacterized protein</fullName>
    </submittedName>
</protein>
<accession>A0ACC1NYD8</accession>
<reference evidence="1" key="1">
    <citation type="submission" date="2022-08" db="EMBL/GenBank/DDBJ databases">
        <title>Genome Sequence of Lecanicillium fungicola.</title>
        <authorList>
            <person name="Buettner E."/>
        </authorList>
    </citation>
    <scope>NUCLEOTIDE SEQUENCE</scope>
    <source>
        <strain evidence="1">Babe33</strain>
    </source>
</reference>
<evidence type="ECO:0000313" key="2">
    <source>
        <dbReference type="Proteomes" id="UP001143910"/>
    </source>
</evidence>
<name>A0ACC1NYD8_9HYPO</name>
<comment type="caution">
    <text evidence="1">The sequence shown here is derived from an EMBL/GenBank/DDBJ whole genome shotgun (WGS) entry which is preliminary data.</text>
</comment>
<proteinExistence type="predicted"/>
<dbReference type="Proteomes" id="UP001143910">
    <property type="component" value="Unassembled WGS sequence"/>
</dbReference>
<keyword evidence="2" id="KW-1185">Reference proteome</keyword>